<evidence type="ECO:0000256" key="4">
    <source>
        <dbReference type="ARBA" id="ARBA00023125"/>
    </source>
</evidence>
<reference evidence="9 10" key="1">
    <citation type="submission" date="2017-05" db="EMBL/GenBank/DDBJ databases">
        <title>Complete genome sequence of Streptomyces sp. SCSIO 03032 revealed the diverse biosynthetic pathways for its bioactive secondary metabolites.</title>
        <authorList>
            <person name="Ma L."/>
            <person name="Zhu Y."/>
            <person name="Zhang W."/>
            <person name="Zhang G."/>
            <person name="Tian X."/>
            <person name="Zhang S."/>
            <person name="Zhang C."/>
        </authorList>
    </citation>
    <scope>NUCLEOTIDE SEQUENCE [LARGE SCALE GENOMIC DNA]</scope>
    <source>
        <strain evidence="9 10">SCSIO 03032</strain>
    </source>
</reference>
<feature type="compositionally biased region" description="Basic and acidic residues" evidence="7">
    <location>
        <begin position="13"/>
        <end position="25"/>
    </location>
</feature>
<dbReference type="PANTHER" id="PTHR30363:SF4">
    <property type="entry name" value="GLYCEROL-3-PHOSPHATE REGULON REPRESSOR"/>
    <property type="match status" value="1"/>
</dbReference>
<dbReference type="InterPro" id="IPR050313">
    <property type="entry name" value="Carb_Metab_HTH_regulators"/>
</dbReference>
<sequence length="333" mass="36362">MDPINNNLSSSEQPERRRDVRDGRSHGWARGEKFVRFVSNRARRRPRLRPPPIRDEVAVPQDPLKYRAAPARRDEILDALRETGFLSIAEVAARLGVSEMTARRDIRRLAADAEVLAVRGGVVLPTGPRDRSAPAYSSRSAADVEEKRTVGRVAATCVRDDDVIAVDAGTTAYQLAAALPDSFHGTVVTHSVPVIDLLMDRPSARGIALGGDLFAPSRALVGSLTVDTAKRLKVRTFYLGAAGVDERGIYAAADVERQVKETLMDIAERVVLLIGRRKFTTTAPVLLCGWDRLDAVVTDVEPPPPVHRTLESNGVRLVLPTTEPATLRPPPAR</sequence>
<feature type="region of interest" description="Disordered" evidence="7">
    <location>
        <begin position="1"/>
        <end position="25"/>
    </location>
</feature>
<feature type="domain" description="HTH deoR-type" evidence="8">
    <location>
        <begin position="69"/>
        <end position="124"/>
    </location>
</feature>
<dbReference type="InterPro" id="IPR036390">
    <property type="entry name" value="WH_DNA-bd_sf"/>
</dbReference>
<accession>A0A1W7D4Q2</accession>
<evidence type="ECO:0000313" key="10">
    <source>
        <dbReference type="Proteomes" id="UP000194218"/>
    </source>
</evidence>
<gene>
    <name evidence="9" type="ORF">CAG99_26935</name>
</gene>
<dbReference type="SUPFAM" id="SSF100950">
    <property type="entry name" value="NagB/RpiA/CoA transferase-like"/>
    <property type="match status" value="1"/>
</dbReference>
<dbReference type="PROSITE" id="PS51000">
    <property type="entry name" value="HTH_DEOR_2"/>
    <property type="match status" value="1"/>
</dbReference>
<dbReference type="GO" id="GO:0003677">
    <property type="term" value="F:DNA binding"/>
    <property type="evidence" value="ECO:0007669"/>
    <property type="project" value="UniProtKB-KW"/>
</dbReference>
<dbReference type="InterPro" id="IPR018356">
    <property type="entry name" value="Tscrpt_reg_HTH_DeoR_CS"/>
</dbReference>
<dbReference type="InterPro" id="IPR001034">
    <property type="entry name" value="DeoR_HTH"/>
</dbReference>
<dbReference type="Proteomes" id="UP000194218">
    <property type="component" value="Chromosome"/>
</dbReference>
<dbReference type="PROSITE" id="PS00894">
    <property type="entry name" value="HTH_DEOR_1"/>
    <property type="match status" value="1"/>
</dbReference>
<dbReference type="SMART" id="SM00420">
    <property type="entry name" value="HTH_DEOR"/>
    <property type="match status" value="1"/>
</dbReference>
<dbReference type="PANTHER" id="PTHR30363">
    <property type="entry name" value="HTH-TYPE TRANSCRIPTIONAL REGULATOR SRLR-RELATED"/>
    <property type="match status" value="1"/>
</dbReference>
<keyword evidence="2" id="KW-0678">Repressor</keyword>
<keyword evidence="3" id="KW-0805">Transcription regulation</keyword>
<evidence type="ECO:0000256" key="3">
    <source>
        <dbReference type="ARBA" id="ARBA00023015"/>
    </source>
</evidence>
<dbReference type="KEGG" id="smao:CAG99_26935"/>
<evidence type="ECO:0000256" key="6">
    <source>
        <dbReference type="ARBA" id="ARBA00024937"/>
    </source>
</evidence>
<dbReference type="Gene3D" id="1.10.10.10">
    <property type="entry name" value="Winged helix-like DNA-binding domain superfamily/Winged helix DNA-binding domain"/>
    <property type="match status" value="1"/>
</dbReference>
<protein>
    <recommendedName>
        <fullName evidence="1">Lactose phosphotransferase system repressor</fullName>
    </recommendedName>
</protein>
<dbReference type="InterPro" id="IPR036388">
    <property type="entry name" value="WH-like_DNA-bd_sf"/>
</dbReference>
<dbReference type="InterPro" id="IPR037171">
    <property type="entry name" value="NagB/RpiA_transferase-like"/>
</dbReference>
<evidence type="ECO:0000256" key="2">
    <source>
        <dbReference type="ARBA" id="ARBA00022491"/>
    </source>
</evidence>
<name>A0A1W7D4Q2_9ACTN</name>
<evidence type="ECO:0000256" key="5">
    <source>
        <dbReference type="ARBA" id="ARBA00023163"/>
    </source>
</evidence>
<dbReference type="SUPFAM" id="SSF46785">
    <property type="entry name" value="Winged helix' DNA-binding domain"/>
    <property type="match status" value="1"/>
</dbReference>
<feature type="compositionally biased region" description="Polar residues" evidence="7">
    <location>
        <begin position="1"/>
        <end position="12"/>
    </location>
</feature>
<dbReference type="SMART" id="SM01134">
    <property type="entry name" value="DeoRC"/>
    <property type="match status" value="1"/>
</dbReference>
<keyword evidence="10" id="KW-1185">Reference proteome</keyword>
<comment type="function">
    <text evidence="6">Repressor of the lactose catabolism operon. Galactose-6-phosphate is the inducer.</text>
</comment>
<dbReference type="InterPro" id="IPR014036">
    <property type="entry name" value="DeoR-like_C"/>
</dbReference>
<organism evidence="9 10">
    <name type="scientific">Streptomyces marincola</name>
    <dbReference type="NCBI Taxonomy" id="2878388"/>
    <lineage>
        <taxon>Bacteria</taxon>
        <taxon>Bacillati</taxon>
        <taxon>Actinomycetota</taxon>
        <taxon>Actinomycetes</taxon>
        <taxon>Kitasatosporales</taxon>
        <taxon>Streptomycetaceae</taxon>
        <taxon>Streptomyces</taxon>
    </lineage>
</organism>
<dbReference type="Pfam" id="PF08220">
    <property type="entry name" value="HTH_DeoR"/>
    <property type="match status" value="1"/>
</dbReference>
<keyword evidence="5" id="KW-0804">Transcription</keyword>
<dbReference type="EMBL" id="CP021121">
    <property type="protein sequence ID" value="ARQ71982.1"/>
    <property type="molecule type" value="Genomic_DNA"/>
</dbReference>
<dbReference type="AlphaFoldDB" id="A0A1W7D4Q2"/>
<evidence type="ECO:0000313" key="9">
    <source>
        <dbReference type="EMBL" id="ARQ71982.1"/>
    </source>
</evidence>
<evidence type="ECO:0000256" key="7">
    <source>
        <dbReference type="SAM" id="MobiDB-lite"/>
    </source>
</evidence>
<keyword evidence="4" id="KW-0238">DNA-binding</keyword>
<proteinExistence type="predicted"/>
<evidence type="ECO:0000256" key="1">
    <source>
        <dbReference type="ARBA" id="ARBA00021390"/>
    </source>
</evidence>
<dbReference type="GO" id="GO:0003700">
    <property type="term" value="F:DNA-binding transcription factor activity"/>
    <property type="evidence" value="ECO:0007669"/>
    <property type="project" value="InterPro"/>
</dbReference>
<dbReference type="Pfam" id="PF00455">
    <property type="entry name" value="DeoRC"/>
    <property type="match status" value="1"/>
</dbReference>
<evidence type="ECO:0000259" key="8">
    <source>
        <dbReference type="PROSITE" id="PS51000"/>
    </source>
</evidence>